<dbReference type="Proteomes" id="UP000504610">
    <property type="component" value="Chromosome 4"/>
</dbReference>
<evidence type="ECO:0000256" key="1">
    <source>
        <dbReference type="ARBA" id="ARBA00022723"/>
    </source>
</evidence>
<proteinExistence type="predicted"/>
<dbReference type="Pfam" id="PF10551">
    <property type="entry name" value="MULE"/>
    <property type="match status" value="1"/>
</dbReference>
<evidence type="ECO:0000256" key="4">
    <source>
        <dbReference type="PROSITE-ProRule" id="PRU00325"/>
    </source>
</evidence>
<reference evidence="7" key="1">
    <citation type="journal article" date="2019" name="Database">
        <title>The radish genome database (RadishGD): an integrated information resource for radish genomics.</title>
        <authorList>
            <person name="Yu H.J."/>
            <person name="Baek S."/>
            <person name="Lee Y.J."/>
            <person name="Cho A."/>
            <person name="Mun J.H."/>
        </authorList>
    </citation>
    <scope>NUCLEOTIDE SEQUENCE [LARGE SCALE GENOMIC DNA]</scope>
    <source>
        <strain evidence="7">cv. WK10039</strain>
    </source>
</reference>
<dbReference type="PANTHER" id="PTHR31973">
    <property type="entry name" value="POLYPROTEIN, PUTATIVE-RELATED"/>
    <property type="match status" value="1"/>
</dbReference>
<dbReference type="Pfam" id="PF04434">
    <property type="entry name" value="SWIM"/>
    <property type="match status" value="1"/>
</dbReference>
<evidence type="ECO:0000256" key="2">
    <source>
        <dbReference type="ARBA" id="ARBA00022771"/>
    </source>
</evidence>
<dbReference type="AlphaFoldDB" id="A0A9W3DL98"/>
<evidence type="ECO:0000259" key="6">
    <source>
        <dbReference type="PROSITE" id="PS50966"/>
    </source>
</evidence>
<dbReference type="GeneID" id="130511510"/>
<keyword evidence="2 4" id="KW-0863">Zinc-finger</keyword>
<protein>
    <submittedName>
        <fullName evidence="8">Uncharacterized protein LOC130511510</fullName>
    </submittedName>
</protein>
<keyword evidence="1" id="KW-0479">Metal-binding</keyword>
<gene>
    <name evidence="8" type="primary">LOC130511510</name>
</gene>
<keyword evidence="7" id="KW-1185">Reference proteome</keyword>
<feature type="region of interest" description="Disordered" evidence="5">
    <location>
        <begin position="423"/>
        <end position="463"/>
    </location>
</feature>
<evidence type="ECO:0000313" key="8">
    <source>
        <dbReference type="RefSeq" id="XP_056864555.1"/>
    </source>
</evidence>
<dbReference type="PROSITE" id="PS50966">
    <property type="entry name" value="ZF_SWIM"/>
    <property type="match status" value="1"/>
</dbReference>
<dbReference type="GO" id="GO:0008270">
    <property type="term" value="F:zinc ion binding"/>
    <property type="evidence" value="ECO:0007669"/>
    <property type="project" value="UniProtKB-KW"/>
</dbReference>
<dbReference type="KEGG" id="rsz:130511510"/>
<dbReference type="InterPro" id="IPR006564">
    <property type="entry name" value="Znf_PMZ"/>
</dbReference>
<organism evidence="7 8">
    <name type="scientific">Raphanus sativus</name>
    <name type="common">Radish</name>
    <name type="synonym">Raphanus raphanistrum var. sativus</name>
    <dbReference type="NCBI Taxonomy" id="3726"/>
    <lineage>
        <taxon>Eukaryota</taxon>
        <taxon>Viridiplantae</taxon>
        <taxon>Streptophyta</taxon>
        <taxon>Embryophyta</taxon>
        <taxon>Tracheophyta</taxon>
        <taxon>Spermatophyta</taxon>
        <taxon>Magnoliopsida</taxon>
        <taxon>eudicotyledons</taxon>
        <taxon>Gunneridae</taxon>
        <taxon>Pentapetalae</taxon>
        <taxon>rosids</taxon>
        <taxon>malvids</taxon>
        <taxon>Brassicales</taxon>
        <taxon>Brassicaceae</taxon>
        <taxon>Brassiceae</taxon>
        <taxon>Raphanus</taxon>
    </lineage>
</organism>
<dbReference type="InterPro" id="IPR004332">
    <property type="entry name" value="Transposase_MuDR"/>
</dbReference>
<sequence>MSQLVRLWRGDWKKQPNGDWIFFEDPSDFGFGALIGEGETFESLMTIVRMRYQLANTTPVVLSYQLPDHMLVQAGRRSPPITLSTTADVGVMLTVRDWYAEQTVNVTIGPQNVAMYHFHRRDNFVVRGRTFVVDGSSNEEGRNAFEGLMNERIIVCSVSVLEEIFSEEDMVILHRVALELNSPSYTRGRRAPPPSPTTNGGSTRMELVLLDDDDEVMATTQVSNGGHSGLIVANSGEMTIVPVTEQQLELPLSQPPTAFGDVGLDLMVTSQNGNPEIDCEGFHDNFMWERLLEEGLLQTVQGNITAQPNEPNEPNQESPKSVLRVLNGPEAHDGGNSSTGSSVGVTSLVPETVLTPVTGTTCGSISSVGTQPVGLMSSGNALLAEFDKYIEARSTMAMLSPVGPGLPASAASASFASGSKSVGSPTLKLTLGRPNQAGPPKKDRAPEDSSPEDSGSGGDGDHSPTDLYVGMYFKSRDAFRQHMACYAISKKFKFRCEKSGPYVTVLSCCGNTCKWRVYAVLIEGTNAYEVRKLVSSHSCSVDERAGYQRQATSTVIGEMMKPKFVGSGSGPRPMEIRNMMRGDHAVNISYWKAWRSREAAIDQAKGSCVASYKALPTYLHKLVEANPGTVADLATEYQEGVGHRFKYMFLAMGASIKGYPYMRKVVVVDGTHLKGKYAGCLLTASAQDGNYQIYPLAFAIVDGENDKSWEWFFQRLTSIVPDEEGLVFVSDRHASIYQGLRKVYPSAGHCACIVHLKRNIRTNFKERHLGYLVAKAARAFRMSEFYSTFNEIKKVNPRCADYLIDLGLGHWARSHFPGARYNIMTSNLAESWNAVLREAREYPVVPLIEFIRSKLMSWFSKRRQSLEGNNAALAPKVLELLAASFELTGAFEVKKVDTGEYEVRDTSGVSFLVNLPEKSCTCYQFQMLRIPCSHAIASAIQAGVNVESMVADVYSVAFMKSAYKGHILPPKEYEIHSELSSAMEALYLQPPSTRRPPGRPRKQRFLSRGEVRMKITRRKTVCSRCKGIGHNRATCKQPI</sequence>
<evidence type="ECO:0000256" key="3">
    <source>
        <dbReference type="ARBA" id="ARBA00022833"/>
    </source>
</evidence>
<dbReference type="OrthoDB" id="1127127at2759"/>
<dbReference type="PANTHER" id="PTHR31973:SF113">
    <property type="entry name" value="PROTEIN FAR1-RELATED SEQUENCE 5-LIKE"/>
    <property type="match status" value="1"/>
</dbReference>
<dbReference type="Pfam" id="PF03108">
    <property type="entry name" value="DBD_Tnp_Mut"/>
    <property type="match status" value="1"/>
</dbReference>
<name>A0A9W3DL98_RAPSA</name>
<dbReference type="InterPro" id="IPR007527">
    <property type="entry name" value="Znf_SWIM"/>
</dbReference>
<dbReference type="InterPro" id="IPR018289">
    <property type="entry name" value="MULE_transposase_dom"/>
</dbReference>
<accession>A0A9W3DL98</accession>
<reference evidence="8" key="2">
    <citation type="submission" date="2025-08" db="UniProtKB">
        <authorList>
            <consortium name="RefSeq"/>
        </authorList>
    </citation>
    <scope>IDENTIFICATION</scope>
    <source>
        <tissue evidence="8">Leaf</tissue>
    </source>
</reference>
<evidence type="ECO:0000313" key="7">
    <source>
        <dbReference type="Proteomes" id="UP000504610"/>
    </source>
</evidence>
<dbReference type="RefSeq" id="XP_056864555.1">
    <property type="nucleotide sequence ID" value="XM_057008575.1"/>
</dbReference>
<dbReference type="SMART" id="SM00575">
    <property type="entry name" value="ZnF_PMZ"/>
    <property type="match status" value="1"/>
</dbReference>
<keyword evidence="3" id="KW-0862">Zinc</keyword>
<evidence type="ECO:0000256" key="5">
    <source>
        <dbReference type="SAM" id="MobiDB-lite"/>
    </source>
</evidence>
<feature type="domain" description="SWIM-type" evidence="6">
    <location>
        <begin position="911"/>
        <end position="943"/>
    </location>
</feature>